<dbReference type="EMBL" id="MFVZ01000019">
    <property type="protein sequence ID" value="OGJ07070.1"/>
    <property type="molecule type" value="Genomic_DNA"/>
</dbReference>
<protein>
    <submittedName>
        <fullName evidence="2">Uncharacterized protein</fullName>
    </submittedName>
</protein>
<keyword evidence="1" id="KW-1133">Transmembrane helix</keyword>
<sequence length="73" mass="8289">MTKKFLIIVLIIIAVIFGVWFLGTIKKSQNYNQNKNLGTETEALSAINQDIDNIKIDNFDEEFKDIDAGINNL</sequence>
<accession>A0A1F6YL72</accession>
<evidence type="ECO:0000313" key="2">
    <source>
        <dbReference type="EMBL" id="OGJ07070.1"/>
    </source>
</evidence>
<evidence type="ECO:0000256" key="1">
    <source>
        <dbReference type="SAM" id="Phobius"/>
    </source>
</evidence>
<name>A0A1F6YL72_9BACT</name>
<evidence type="ECO:0000313" key="3">
    <source>
        <dbReference type="Proteomes" id="UP000178138"/>
    </source>
</evidence>
<keyword evidence="1" id="KW-0812">Transmembrane</keyword>
<gene>
    <name evidence="2" type="ORF">A2225_01685</name>
</gene>
<keyword evidence="1" id="KW-0472">Membrane</keyword>
<feature type="transmembrane region" description="Helical" evidence="1">
    <location>
        <begin position="6"/>
        <end position="25"/>
    </location>
</feature>
<organism evidence="2 3">
    <name type="scientific">Candidatus Nomurabacteria bacterium RIFOXYA2_FULL_42_12</name>
    <dbReference type="NCBI Taxonomy" id="1801801"/>
    <lineage>
        <taxon>Bacteria</taxon>
        <taxon>Candidatus Nomuraibacteriota</taxon>
    </lineage>
</organism>
<proteinExistence type="predicted"/>
<reference evidence="2 3" key="1">
    <citation type="journal article" date="2016" name="Nat. Commun.">
        <title>Thousands of microbial genomes shed light on interconnected biogeochemical processes in an aquifer system.</title>
        <authorList>
            <person name="Anantharaman K."/>
            <person name="Brown C.T."/>
            <person name="Hug L.A."/>
            <person name="Sharon I."/>
            <person name="Castelle C.J."/>
            <person name="Probst A.J."/>
            <person name="Thomas B.C."/>
            <person name="Singh A."/>
            <person name="Wilkins M.J."/>
            <person name="Karaoz U."/>
            <person name="Brodie E.L."/>
            <person name="Williams K.H."/>
            <person name="Hubbard S.S."/>
            <person name="Banfield J.F."/>
        </authorList>
    </citation>
    <scope>NUCLEOTIDE SEQUENCE [LARGE SCALE GENOMIC DNA]</scope>
</reference>
<comment type="caution">
    <text evidence="2">The sequence shown here is derived from an EMBL/GenBank/DDBJ whole genome shotgun (WGS) entry which is preliminary data.</text>
</comment>
<dbReference type="AlphaFoldDB" id="A0A1F6YL72"/>
<dbReference type="Proteomes" id="UP000178138">
    <property type="component" value="Unassembled WGS sequence"/>
</dbReference>